<evidence type="ECO:0000313" key="2">
    <source>
        <dbReference type="EMBL" id="MFC5153703.1"/>
    </source>
</evidence>
<feature type="domain" description="Aminoglycoside phosphotransferase" evidence="1">
    <location>
        <begin position="25"/>
        <end position="246"/>
    </location>
</feature>
<organism evidence="2 3">
    <name type="scientific">Streptomyces amakusaensis</name>
    <dbReference type="NCBI Taxonomy" id="67271"/>
    <lineage>
        <taxon>Bacteria</taxon>
        <taxon>Bacillati</taxon>
        <taxon>Actinomycetota</taxon>
        <taxon>Actinomycetes</taxon>
        <taxon>Kitasatosporales</taxon>
        <taxon>Streptomycetaceae</taxon>
        <taxon>Streptomyces</taxon>
    </lineage>
</organism>
<accession>A0ABW0ALX2</accession>
<dbReference type="SUPFAM" id="SSF56112">
    <property type="entry name" value="Protein kinase-like (PK-like)"/>
    <property type="match status" value="1"/>
</dbReference>
<dbReference type="GO" id="GO:0016740">
    <property type="term" value="F:transferase activity"/>
    <property type="evidence" value="ECO:0007669"/>
    <property type="project" value="UniProtKB-KW"/>
</dbReference>
<evidence type="ECO:0000313" key="3">
    <source>
        <dbReference type="Proteomes" id="UP001596160"/>
    </source>
</evidence>
<dbReference type="EMBL" id="JBHSKP010000011">
    <property type="protein sequence ID" value="MFC5153703.1"/>
    <property type="molecule type" value="Genomic_DNA"/>
</dbReference>
<dbReference type="InterPro" id="IPR011009">
    <property type="entry name" value="Kinase-like_dom_sf"/>
</dbReference>
<reference evidence="3" key="1">
    <citation type="journal article" date="2019" name="Int. J. Syst. Evol. Microbiol.">
        <title>The Global Catalogue of Microorganisms (GCM) 10K type strain sequencing project: providing services to taxonomists for standard genome sequencing and annotation.</title>
        <authorList>
            <consortium name="The Broad Institute Genomics Platform"/>
            <consortium name="The Broad Institute Genome Sequencing Center for Infectious Disease"/>
            <person name="Wu L."/>
            <person name="Ma J."/>
        </authorList>
    </citation>
    <scope>NUCLEOTIDE SEQUENCE [LARGE SCALE GENOMIC DNA]</scope>
    <source>
        <strain evidence="3">PCU 266</strain>
    </source>
</reference>
<name>A0ABW0ALX2_9ACTN</name>
<dbReference type="Gene3D" id="3.90.1200.10">
    <property type="match status" value="1"/>
</dbReference>
<protein>
    <submittedName>
        <fullName evidence="2">Aminoglycoside phosphotransferase family protein</fullName>
        <ecNumber evidence="2">2.7.1.-</ecNumber>
    </submittedName>
</protein>
<evidence type="ECO:0000259" key="1">
    <source>
        <dbReference type="Pfam" id="PF01636"/>
    </source>
</evidence>
<proteinExistence type="predicted"/>
<keyword evidence="2" id="KW-0808">Transferase</keyword>
<comment type="caution">
    <text evidence="2">The sequence shown here is derived from an EMBL/GenBank/DDBJ whole genome shotgun (WGS) entry which is preliminary data.</text>
</comment>
<dbReference type="Gene3D" id="3.30.200.20">
    <property type="entry name" value="Phosphorylase Kinase, domain 1"/>
    <property type="match status" value="1"/>
</dbReference>
<dbReference type="RefSeq" id="WP_344472004.1">
    <property type="nucleotide sequence ID" value="NZ_BAAASB010000001.1"/>
</dbReference>
<dbReference type="InterPro" id="IPR002575">
    <property type="entry name" value="Aminoglycoside_PTrfase"/>
</dbReference>
<dbReference type="Pfam" id="PF01636">
    <property type="entry name" value="APH"/>
    <property type="match status" value="1"/>
</dbReference>
<keyword evidence="3" id="KW-1185">Reference proteome</keyword>
<sequence>MHGRLLRRTVCRLAQPVLPGLTEADIRPIEEGGEHSSWWVGGRHVMRLALDPDTSARQRREVELRNLLRPRLGIVPASVAAGEWAPGLAYTLDVRLLGLSAEAREVSAAGEADLVKMLTILRQIPAVEADALGIHWHQPRDIASLRRIAAQAAKQLAADGEFVPGLMPQDPLADDQPQVQVTERVLLHNDLKGEHLLIDEDGGVSGVLDWTDAVTGDPAEDIAGLAITVGALAAVRVTVGAQYTAAQAARALTLCRCDTLLRLANRLYQGDDSPLPLLRAQLRRAWQRTPLDAG</sequence>
<dbReference type="Proteomes" id="UP001596160">
    <property type="component" value="Unassembled WGS sequence"/>
</dbReference>
<gene>
    <name evidence="2" type="ORF">ACFPRH_18375</name>
</gene>
<dbReference type="EC" id="2.7.1.-" evidence="2"/>